<dbReference type="KEGG" id="abat:CFX1CAM_0668"/>
<protein>
    <recommendedName>
        <fullName evidence="3">Protein from nitrogen regulatory protein P-II (GLNB) family</fullName>
    </recommendedName>
</protein>
<organism evidence="1 2">
    <name type="scientific">Candidatus Brevifilum fermentans</name>
    <dbReference type="NCBI Taxonomy" id="1986204"/>
    <lineage>
        <taxon>Bacteria</taxon>
        <taxon>Bacillati</taxon>
        <taxon>Chloroflexota</taxon>
        <taxon>Anaerolineae</taxon>
        <taxon>Anaerolineales</taxon>
        <taxon>Anaerolineaceae</taxon>
        <taxon>Candidatus Brevifilum</taxon>
    </lineage>
</organism>
<dbReference type="OrthoDB" id="163811at2"/>
<dbReference type="PANTHER" id="PTHR38456">
    <property type="entry name" value="CYCLIC DI-AMP RECEPTOR A"/>
    <property type="match status" value="1"/>
</dbReference>
<dbReference type="Gene3D" id="3.30.70.120">
    <property type="match status" value="1"/>
</dbReference>
<dbReference type="InterPro" id="IPR010375">
    <property type="entry name" value="CdAMP_rec"/>
</dbReference>
<accession>A0A1Y6K240</accession>
<dbReference type="Proteomes" id="UP000195514">
    <property type="component" value="Chromosome I"/>
</dbReference>
<dbReference type="RefSeq" id="WP_157891672.1">
    <property type="nucleotide sequence ID" value="NZ_LT859958.1"/>
</dbReference>
<dbReference type="PANTHER" id="PTHR38456:SF1">
    <property type="entry name" value="CYCLIC DI-AMP RECEPTOR A"/>
    <property type="match status" value="1"/>
</dbReference>
<reference evidence="2" key="1">
    <citation type="submission" date="2017-05" db="EMBL/GenBank/DDBJ databases">
        <authorList>
            <person name="Kirkegaard R."/>
            <person name="Mcilroy J S."/>
        </authorList>
    </citation>
    <scope>NUCLEOTIDE SEQUENCE [LARGE SCALE GENOMIC DNA]</scope>
</reference>
<dbReference type="Pfam" id="PF06153">
    <property type="entry name" value="CdAMP_rec"/>
    <property type="match status" value="1"/>
</dbReference>
<proteinExistence type="predicted"/>
<evidence type="ECO:0000313" key="1">
    <source>
        <dbReference type="EMBL" id="SMX53733.1"/>
    </source>
</evidence>
<dbReference type="EMBL" id="LT859958">
    <property type="protein sequence ID" value="SMX53733.1"/>
    <property type="molecule type" value="Genomic_DNA"/>
</dbReference>
<sequence length="117" mass="12771">MQEKVKSQLKINHMLIVVVQGQDADLAIDSLVDGGFTVTRLPSVGGFLGRKNATLMVGMPADQKDTAIEILNKNCRQRVTFLTVPMENSPLPMLAPTPVTIGGASIFSLEVEHYEEF</sequence>
<dbReference type="InterPro" id="IPR015867">
    <property type="entry name" value="N-reg_PII/ATP_PRibTrfase_C"/>
</dbReference>
<gene>
    <name evidence="1" type="ORF">CFX1CAM_0668</name>
</gene>
<evidence type="ECO:0000313" key="2">
    <source>
        <dbReference type="Proteomes" id="UP000195514"/>
    </source>
</evidence>
<evidence type="ECO:0008006" key="3">
    <source>
        <dbReference type="Google" id="ProtNLM"/>
    </source>
</evidence>
<dbReference type="AlphaFoldDB" id="A0A1Y6K240"/>
<keyword evidence="2" id="KW-1185">Reference proteome</keyword>
<name>A0A1Y6K240_9CHLR</name>